<evidence type="ECO:0000313" key="8">
    <source>
        <dbReference type="Proteomes" id="UP000238701"/>
    </source>
</evidence>
<feature type="transmembrane region" description="Helical" evidence="6">
    <location>
        <begin position="370"/>
        <end position="394"/>
    </location>
</feature>
<dbReference type="PIRSF" id="PIRSF006060">
    <property type="entry name" value="AA_transporter"/>
    <property type="match status" value="1"/>
</dbReference>
<protein>
    <submittedName>
        <fullName evidence="7">Amino acid/polyamine/organocation transporter, APC superfamily</fullName>
    </submittedName>
</protein>
<accession>A0A2U3JXH0</accession>
<evidence type="ECO:0000256" key="6">
    <source>
        <dbReference type="SAM" id="Phobius"/>
    </source>
</evidence>
<organism evidence="7 8">
    <name type="scientific">Candidatus Sulfotelmatobacter kueseliae</name>
    <dbReference type="NCBI Taxonomy" id="2042962"/>
    <lineage>
        <taxon>Bacteria</taxon>
        <taxon>Pseudomonadati</taxon>
        <taxon>Acidobacteriota</taxon>
        <taxon>Terriglobia</taxon>
        <taxon>Terriglobales</taxon>
        <taxon>Candidatus Korobacteraceae</taxon>
        <taxon>Candidatus Sulfotelmatobacter</taxon>
    </lineage>
</organism>
<sequence>MSANNDATNQPHLKRVLGRWDLVLLFVVAVFNLNVVPSIAANGGVTVWLWLIALLLFFWPQGIAVLELAHRFPGEGGVYLWAKEVFGDFHGFLSGWCYWTNNMLYVPTVMLYFVGVSVFVLGPGHAGLADNKAFALGASIFLLALLTILNIVGLSVGKWLNNLGGIGTGIAAATLIGLGVIVLSRFGTSITAADFKIPTDPRFVLNSFGVICFGLVGLELASVMGDEIRDPARTLPGAVAWGGVLSGLLYIGATLTLLIAVGKNDISVLQGIVQAVSHMASRVGVAWIVAPFALMLSLSIAGIGSAWMGGSARIPFVAGLDSYMPSWLGKVHPKYATPYAALIVQFVVSLVLCVINFASSGGVQEAFQTMLSLAVVLQLVPFIYVFAALLKFAIGETAGKGRYGKSVLLFAGGSGLLTTILGIVVAFSPAKQITSVWRYEVTMFGLTLFFIALAAFFFFIYGRRKAQAVGVGPDALVQAGERSSSLN</sequence>
<feature type="transmembrane region" description="Helical" evidence="6">
    <location>
        <begin position="283"/>
        <end position="304"/>
    </location>
</feature>
<dbReference type="Pfam" id="PF13520">
    <property type="entry name" value="AA_permease_2"/>
    <property type="match status" value="1"/>
</dbReference>
<keyword evidence="2" id="KW-1003">Cell membrane</keyword>
<feature type="transmembrane region" description="Helical" evidence="6">
    <location>
        <begin position="203"/>
        <end position="224"/>
    </location>
</feature>
<feature type="transmembrane region" description="Helical" evidence="6">
    <location>
        <begin position="406"/>
        <end position="429"/>
    </location>
</feature>
<feature type="transmembrane region" description="Helical" evidence="6">
    <location>
        <begin position="47"/>
        <end position="66"/>
    </location>
</feature>
<dbReference type="InterPro" id="IPR050367">
    <property type="entry name" value="APC_superfamily"/>
</dbReference>
<comment type="subcellular location">
    <subcellularLocation>
        <location evidence="1">Cell membrane</location>
        <topology evidence="1">Multi-pass membrane protein</topology>
    </subcellularLocation>
</comment>
<feature type="transmembrane region" description="Helical" evidence="6">
    <location>
        <begin position="104"/>
        <end position="122"/>
    </location>
</feature>
<evidence type="ECO:0000256" key="4">
    <source>
        <dbReference type="ARBA" id="ARBA00022989"/>
    </source>
</evidence>
<keyword evidence="3 6" id="KW-0812">Transmembrane</keyword>
<keyword evidence="4 6" id="KW-1133">Transmembrane helix</keyword>
<evidence type="ECO:0000256" key="2">
    <source>
        <dbReference type="ARBA" id="ARBA00022475"/>
    </source>
</evidence>
<dbReference type="AlphaFoldDB" id="A0A2U3JXH0"/>
<dbReference type="GO" id="GO:0005886">
    <property type="term" value="C:plasma membrane"/>
    <property type="evidence" value="ECO:0007669"/>
    <property type="project" value="UniProtKB-SubCell"/>
</dbReference>
<evidence type="ECO:0000256" key="1">
    <source>
        <dbReference type="ARBA" id="ARBA00004651"/>
    </source>
</evidence>
<feature type="transmembrane region" description="Helical" evidence="6">
    <location>
        <begin position="340"/>
        <end position="358"/>
    </location>
</feature>
<dbReference type="GO" id="GO:0022857">
    <property type="term" value="F:transmembrane transporter activity"/>
    <property type="evidence" value="ECO:0007669"/>
    <property type="project" value="InterPro"/>
</dbReference>
<name>A0A2U3JXH0_9BACT</name>
<evidence type="ECO:0000256" key="5">
    <source>
        <dbReference type="ARBA" id="ARBA00023136"/>
    </source>
</evidence>
<feature type="transmembrane region" description="Helical" evidence="6">
    <location>
        <begin position="163"/>
        <end position="183"/>
    </location>
</feature>
<dbReference type="EMBL" id="OMOD01000005">
    <property type="protein sequence ID" value="SPF32007.1"/>
    <property type="molecule type" value="Genomic_DNA"/>
</dbReference>
<dbReference type="PANTHER" id="PTHR42770">
    <property type="entry name" value="AMINO ACID TRANSPORTER-RELATED"/>
    <property type="match status" value="1"/>
</dbReference>
<reference evidence="8" key="1">
    <citation type="submission" date="2018-02" db="EMBL/GenBank/DDBJ databases">
        <authorList>
            <person name="Hausmann B."/>
        </authorList>
    </citation>
    <scope>NUCLEOTIDE SEQUENCE [LARGE SCALE GENOMIC DNA]</scope>
    <source>
        <strain evidence="8">Peat soil MAG SbA1</strain>
    </source>
</reference>
<feature type="transmembrane region" description="Helical" evidence="6">
    <location>
        <begin position="239"/>
        <end position="262"/>
    </location>
</feature>
<evidence type="ECO:0000313" key="7">
    <source>
        <dbReference type="EMBL" id="SPF32007.1"/>
    </source>
</evidence>
<evidence type="ECO:0000256" key="3">
    <source>
        <dbReference type="ARBA" id="ARBA00022692"/>
    </source>
</evidence>
<proteinExistence type="predicted"/>
<feature type="transmembrane region" description="Helical" evidence="6">
    <location>
        <begin position="441"/>
        <end position="461"/>
    </location>
</feature>
<dbReference type="InterPro" id="IPR002293">
    <property type="entry name" value="AA/rel_permease1"/>
</dbReference>
<feature type="transmembrane region" description="Helical" evidence="6">
    <location>
        <begin position="134"/>
        <end position="157"/>
    </location>
</feature>
<gene>
    <name evidence="7" type="ORF">SBA1_1020011</name>
</gene>
<dbReference type="Gene3D" id="1.20.1740.10">
    <property type="entry name" value="Amino acid/polyamine transporter I"/>
    <property type="match status" value="1"/>
</dbReference>
<feature type="transmembrane region" description="Helical" evidence="6">
    <location>
        <begin position="22"/>
        <end position="41"/>
    </location>
</feature>
<keyword evidence="5 6" id="KW-0472">Membrane</keyword>
<dbReference type="Proteomes" id="UP000238701">
    <property type="component" value="Unassembled WGS sequence"/>
</dbReference>
<feature type="transmembrane region" description="Helical" evidence="6">
    <location>
        <begin position="310"/>
        <end position="328"/>
    </location>
</feature>